<evidence type="ECO:0000313" key="3">
    <source>
        <dbReference type="Proteomes" id="UP000799439"/>
    </source>
</evidence>
<evidence type="ECO:0000256" key="1">
    <source>
        <dbReference type="SAM" id="MobiDB-lite"/>
    </source>
</evidence>
<reference evidence="2" key="1">
    <citation type="journal article" date="2020" name="Stud. Mycol.">
        <title>101 Dothideomycetes genomes: a test case for predicting lifestyles and emergence of pathogens.</title>
        <authorList>
            <person name="Haridas S."/>
            <person name="Albert R."/>
            <person name="Binder M."/>
            <person name="Bloem J."/>
            <person name="Labutti K."/>
            <person name="Salamov A."/>
            <person name="Andreopoulos B."/>
            <person name="Baker S."/>
            <person name="Barry K."/>
            <person name="Bills G."/>
            <person name="Bluhm B."/>
            <person name="Cannon C."/>
            <person name="Castanera R."/>
            <person name="Culley D."/>
            <person name="Daum C."/>
            <person name="Ezra D."/>
            <person name="Gonzalez J."/>
            <person name="Henrissat B."/>
            <person name="Kuo A."/>
            <person name="Liang C."/>
            <person name="Lipzen A."/>
            <person name="Lutzoni F."/>
            <person name="Magnuson J."/>
            <person name="Mondo S."/>
            <person name="Nolan M."/>
            <person name="Ohm R."/>
            <person name="Pangilinan J."/>
            <person name="Park H.-J."/>
            <person name="Ramirez L."/>
            <person name="Alfaro M."/>
            <person name="Sun H."/>
            <person name="Tritt A."/>
            <person name="Yoshinaga Y."/>
            <person name="Zwiers L.-H."/>
            <person name="Turgeon B."/>
            <person name="Goodwin S."/>
            <person name="Spatafora J."/>
            <person name="Crous P."/>
            <person name="Grigoriev I."/>
        </authorList>
    </citation>
    <scope>NUCLEOTIDE SEQUENCE</scope>
    <source>
        <strain evidence="2">CBS 260.36</strain>
    </source>
</reference>
<evidence type="ECO:0000313" key="2">
    <source>
        <dbReference type="EMBL" id="KAF2152057.1"/>
    </source>
</evidence>
<organism evidence="2 3">
    <name type="scientific">Myriangium duriaei CBS 260.36</name>
    <dbReference type="NCBI Taxonomy" id="1168546"/>
    <lineage>
        <taxon>Eukaryota</taxon>
        <taxon>Fungi</taxon>
        <taxon>Dikarya</taxon>
        <taxon>Ascomycota</taxon>
        <taxon>Pezizomycotina</taxon>
        <taxon>Dothideomycetes</taxon>
        <taxon>Dothideomycetidae</taxon>
        <taxon>Myriangiales</taxon>
        <taxon>Myriangiaceae</taxon>
        <taxon>Myriangium</taxon>
    </lineage>
</organism>
<protein>
    <submittedName>
        <fullName evidence="2">Uncharacterized protein</fullName>
    </submittedName>
</protein>
<proteinExistence type="predicted"/>
<name>A0A9P4J261_9PEZI</name>
<feature type="region of interest" description="Disordered" evidence="1">
    <location>
        <begin position="95"/>
        <end position="117"/>
    </location>
</feature>
<dbReference type="EMBL" id="ML996087">
    <property type="protein sequence ID" value="KAF2152057.1"/>
    <property type="molecule type" value="Genomic_DNA"/>
</dbReference>
<dbReference type="AlphaFoldDB" id="A0A9P4J261"/>
<sequence>MLLILEVPKLVRRLPVLMSLDCLRVRECCNRVSVQTRKIRTLGNNVHLRSAACCPRKSGISNRTRQRAAMALGLEGDPKSVAYVRHRPRKRTVNHYPSLPHHPHLSHTPSVPYDTLPQDSCGKSMIRQLSGGFPSERLAPHTHDISDNIVVALLGL</sequence>
<accession>A0A9P4J261</accession>
<keyword evidence="3" id="KW-1185">Reference proteome</keyword>
<dbReference type="Proteomes" id="UP000799439">
    <property type="component" value="Unassembled WGS sequence"/>
</dbReference>
<gene>
    <name evidence="2" type="ORF">K461DRAFT_161222</name>
</gene>
<comment type="caution">
    <text evidence="2">The sequence shown here is derived from an EMBL/GenBank/DDBJ whole genome shotgun (WGS) entry which is preliminary data.</text>
</comment>